<gene>
    <name evidence="1" type="ORF">BJ138DRAFT_989477</name>
</gene>
<feature type="non-terminal residue" evidence="1">
    <location>
        <position position="1"/>
    </location>
</feature>
<organism evidence="1 2">
    <name type="scientific">Hygrophoropsis aurantiaca</name>
    <dbReference type="NCBI Taxonomy" id="72124"/>
    <lineage>
        <taxon>Eukaryota</taxon>
        <taxon>Fungi</taxon>
        <taxon>Dikarya</taxon>
        <taxon>Basidiomycota</taxon>
        <taxon>Agaricomycotina</taxon>
        <taxon>Agaricomycetes</taxon>
        <taxon>Agaricomycetidae</taxon>
        <taxon>Boletales</taxon>
        <taxon>Coniophorineae</taxon>
        <taxon>Hygrophoropsidaceae</taxon>
        <taxon>Hygrophoropsis</taxon>
    </lineage>
</organism>
<evidence type="ECO:0000313" key="1">
    <source>
        <dbReference type="EMBL" id="KAH7908914.1"/>
    </source>
</evidence>
<reference evidence="1" key="1">
    <citation type="journal article" date="2021" name="New Phytol.">
        <title>Evolutionary innovations through gain and loss of genes in the ectomycorrhizal Boletales.</title>
        <authorList>
            <person name="Wu G."/>
            <person name="Miyauchi S."/>
            <person name="Morin E."/>
            <person name="Kuo A."/>
            <person name="Drula E."/>
            <person name="Varga T."/>
            <person name="Kohler A."/>
            <person name="Feng B."/>
            <person name="Cao Y."/>
            <person name="Lipzen A."/>
            <person name="Daum C."/>
            <person name="Hundley H."/>
            <person name="Pangilinan J."/>
            <person name="Johnson J."/>
            <person name="Barry K."/>
            <person name="LaButti K."/>
            <person name="Ng V."/>
            <person name="Ahrendt S."/>
            <person name="Min B."/>
            <person name="Choi I.G."/>
            <person name="Park H."/>
            <person name="Plett J.M."/>
            <person name="Magnuson J."/>
            <person name="Spatafora J.W."/>
            <person name="Nagy L.G."/>
            <person name="Henrissat B."/>
            <person name="Grigoriev I.V."/>
            <person name="Yang Z.L."/>
            <person name="Xu J."/>
            <person name="Martin F.M."/>
        </authorList>
    </citation>
    <scope>NUCLEOTIDE SEQUENCE</scope>
    <source>
        <strain evidence="1">ATCC 28755</strain>
    </source>
</reference>
<dbReference type="EMBL" id="MU267790">
    <property type="protein sequence ID" value="KAH7908914.1"/>
    <property type="molecule type" value="Genomic_DNA"/>
</dbReference>
<proteinExistence type="predicted"/>
<accession>A0ACB8A773</accession>
<dbReference type="Proteomes" id="UP000790377">
    <property type="component" value="Unassembled WGS sequence"/>
</dbReference>
<keyword evidence="2" id="KW-1185">Reference proteome</keyword>
<feature type="non-terminal residue" evidence="1">
    <location>
        <position position="140"/>
    </location>
</feature>
<sequence length="140" mass="15927">LKRSYHSDIVDEILQQIDDGNDTIVIEKRLGPLRDRTVTWLWDAYQTLNNRTLVQKAFEMCRVRGFNLSYASLTSFAARDKLRNLKHDDPTFWQELTSGTSSAAPADGEGTFDEDEETDSTPFEDESNLPLDAVIARVID</sequence>
<comment type="caution">
    <text evidence="1">The sequence shown here is derived from an EMBL/GenBank/DDBJ whole genome shotgun (WGS) entry which is preliminary data.</text>
</comment>
<name>A0ACB8A773_9AGAM</name>
<protein>
    <submittedName>
        <fullName evidence="1">Uncharacterized protein</fullName>
    </submittedName>
</protein>
<evidence type="ECO:0000313" key="2">
    <source>
        <dbReference type="Proteomes" id="UP000790377"/>
    </source>
</evidence>